<dbReference type="EMBL" id="JBHSZQ010000009">
    <property type="protein sequence ID" value="MFC7125764.1"/>
    <property type="molecule type" value="Genomic_DNA"/>
</dbReference>
<evidence type="ECO:0000313" key="2">
    <source>
        <dbReference type="Proteomes" id="UP001596414"/>
    </source>
</evidence>
<dbReference type="AlphaFoldDB" id="A0ABD5X865"/>
<comment type="caution">
    <text evidence="1">The sequence shown here is derived from an EMBL/GenBank/DDBJ whole genome shotgun (WGS) entry which is preliminary data.</text>
</comment>
<name>A0ABD5X865_9EURY</name>
<accession>A0ABD5X865</accession>
<protein>
    <submittedName>
        <fullName evidence="1">Uncharacterized protein</fullName>
    </submittedName>
</protein>
<proteinExistence type="predicted"/>
<evidence type="ECO:0000313" key="1">
    <source>
        <dbReference type="EMBL" id="MFC7125764.1"/>
    </source>
</evidence>
<sequence>MCGSAITYPSAFVRVTGEDLPSYATFSVTDGWGKSDEVSTDGRYLDPSNLAGHVRPDGDPPKLEELRCDSEEFQRLQGPQTVTLGEAYNDKLSFAMRVHTTQTLASDEESPPRVGRGDEVRVTMDNVSTDMQQTGNRHKWNLQVRTLDGWKELRGTTSDTPLVYDDLAIEHPPGKGFEWTFEMTEEGIVAGHEHEKKLEVCPDLQSGRYRFVYRGIIRGDPLAVEFHYNG</sequence>
<organism evidence="1 2">
    <name type="scientific">Halovenus rubra</name>
    <dbReference type="NCBI Taxonomy" id="869890"/>
    <lineage>
        <taxon>Archaea</taxon>
        <taxon>Methanobacteriati</taxon>
        <taxon>Methanobacteriota</taxon>
        <taxon>Stenosarchaea group</taxon>
        <taxon>Halobacteria</taxon>
        <taxon>Halobacteriales</taxon>
        <taxon>Haloarculaceae</taxon>
        <taxon>Halovenus</taxon>
    </lineage>
</organism>
<gene>
    <name evidence="1" type="ORF">ACFQJ7_06885</name>
</gene>
<dbReference type="RefSeq" id="WP_267638608.1">
    <property type="nucleotide sequence ID" value="NZ_JAODIY010000017.1"/>
</dbReference>
<reference evidence="1 2" key="1">
    <citation type="journal article" date="2014" name="Int. J. Syst. Evol. Microbiol.">
        <title>Complete genome sequence of Corynebacterium casei LMG S-19264T (=DSM 44701T), isolated from a smear-ripened cheese.</title>
        <authorList>
            <consortium name="US DOE Joint Genome Institute (JGI-PGF)"/>
            <person name="Walter F."/>
            <person name="Albersmeier A."/>
            <person name="Kalinowski J."/>
            <person name="Ruckert C."/>
        </authorList>
    </citation>
    <scope>NUCLEOTIDE SEQUENCE [LARGE SCALE GENOMIC DNA]</scope>
    <source>
        <strain evidence="1 2">CGMCC 4.7215</strain>
    </source>
</reference>
<dbReference type="Proteomes" id="UP001596414">
    <property type="component" value="Unassembled WGS sequence"/>
</dbReference>